<dbReference type="EMBL" id="CM046112">
    <property type="protein sequence ID" value="KAI8428539.1"/>
    <property type="molecule type" value="Genomic_DNA"/>
</dbReference>
<reference evidence="1 2" key="1">
    <citation type="journal article" date="2022" name="Genome Biol. Evol.">
        <title>The Spruce Budworm Genome: Reconstructing the Evolutionary History of Antifreeze Proteins.</title>
        <authorList>
            <person name="Beliveau C."/>
            <person name="Gagne P."/>
            <person name="Picq S."/>
            <person name="Vernygora O."/>
            <person name="Keeling C.I."/>
            <person name="Pinkney K."/>
            <person name="Doucet D."/>
            <person name="Wen F."/>
            <person name="Johnston J.S."/>
            <person name="Maaroufi H."/>
            <person name="Boyle B."/>
            <person name="Laroche J."/>
            <person name="Dewar K."/>
            <person name="Juretic N."/>
            <person name="Blackburn G."/>
            <person name="Nisole A."/>
            <person name="Brunet B."/>
            <person name="Brandao M."/>
            <person name="Lumley L."/>
            <person name="Duan J."/>
            <person name="Quan G."/>
            <person name="Lucarotti C.J."/>
            <person name="Roe A.D."/>
            <person name="Sperling F.A.H."/>
            <person name="Levesque R.C."/>
            <person name="Cusson M."/>
        </authorList>
    </citation>
    <scope>NUCLEOTIDE SEQUENCE [LARGE SCALE GENOMIC DNA]</scope>
    <source>
        <strain evidence="1">Glfc:IPQL:Cfum</strain>
    </source>
</reference>
<gene>
    <name evidence="1" type="ORF">MSG28_007307</name>
</gene>
<evidence type="ECO:0000313" key="2">
    <source>
        <dbReference type="Proteomes" id="UP001064048"/>
    </source>
</evidence>
<sequence>MKNTKVVGCKAERPTLLLSAVLNARGRATRRAPQPPPARARPATRARNSRFASFFIMRTAKEWNSLPRTIIISGSQNELRPSSYLDPVRIGNAIHQHSTKQVKASKAMLLQQIWNLLHSDPT</sequence>
<protein>
    <submittedName>
        <fullName evidence="1">Uncharacterized protein</fullName>
    </submittedName>
</protein>
<organism evidence="1 2">
    <name type="scientific">Choristoneura fumiferana</name>
    <name type="common">Spruce budworm moth</name>
    <name type="synonym">Archips fumiferana</name>
    <dbReference type="NCBI Taxonomy" id="7141"/>
    <lineage>
        <taxon>Eukaryota</taxon>
        <taxon>Metazoa</taxon>
        <taxon>Ecdysozoa</taxon>
        <taxon>Arthropoda</taxon>
        <taxon>Hexapoda</taxon>
        <taxon>Insecta</taxon>
        <taxon>Pterygota</taxon>
        <taxon>Neoptera</taxon>
        <taxon>Endopterygota</taxon>
        <taxon>Lepidoptera</taxon>
        <taxon>Glossata</taxon>
        <taxon>Ditrysia</taxon>
        <taxon>Tortricoidea</taxon>
        <taxon>Tortricidae</taxon>
        <taxon>Tortricinae</taxon>
        <taxon>Choristoneura</taxon>
    </lineage>
</organism>
<keyword evidence="2" id="KW-1185">Reference proteome</keyword>
<dbReference type="Proteomes" id="UP001064048">
    <property type="component" value="Chromosome 12"/>
</dbReference>
<proteinExistence type="predicted"/>
<evidence type="ECO:0000313" key="1">
    <source>
        <dbReference type="EMBL" id="KAI8428539.1"/>
    </source>
</evidence>
<name>A0ACC0JWJ4_CHOFU</name>
<comment type="caution">
    <text evidence="1">The sequence shown here is derived from an EMBL/GenBank/DDBJ whole genome shotgun (WGS) entry which is preliminary data.</text>
</comment>
<accession>A0ACC0JWJ4</accession>